<proteinExistence type="inferred from homology"/>
<dbReference type="InterPro" id="IPR036186">
    <property type="entry name" value="Serpin_sf"/>
</dbReference>
<dbReference type="GeneTree" id="ENSGT00940000159462"/>
<dbReference type="Proteomes" id="UP000694546">
    <property type="component" value="Chromosome 21"/>
</dbReference>
<reference evidence="3" key="2">
    <citation type="submission" date="2025-09" db="UniProtKB">
        <authorList>
            <consortium name="Ensembl"/>
        </authorList>
    </citation>
    <scope>IDENTIFICATION</scope>
</reference>
<dbReference type="SMART" id="SM00093">
    <property type="entry name" value="SERPIN"/>
    <property type="match status" value="1"/>
</dbReference>
<evidence type="ECO:0000259" key="2">
    <source>
        <dbReference type="SMART" id="SM00093"/>
    </source>
</evidence>
<comment type="similarity">
    <text evidence="1">Belongs to the serpin family.</text>
</comment>
<dbReference type="RefSeq" id="XP_030201548.1">
    <property type="nucleotide sequence ID" value="XM_030345688.1"/>
</dbReference>
<dbReference type="InterPro" id="IPR042178">
    <property type="entry name" value="Serpin_sf_1"/>
</dbReference>
<evidence type="ECO:0000256" key="1">
    <source>
        <dbReference type="RuleBase" id="RU000411"/>
    </source>
</evidence>
<gene>
    <name evidence="3" type="primary">LOC115534600</name>
</gene>
<feature type="domain" description="Serpin" evidence="2">
    <location>
        <begin position="55"/>
        <end position="406"/>
    </location>
</feature>
<dbReference type="InterPro" id="IPR023796">
    <property type="entry name" value="Serpin_dom"/>
</dbReference>
<dbReference type="Ensembl" id="ENSGMOT00000010037.2">
    <property type="protein sequence ID" value="ENSGMOP00000009776.2"/>
    <property type="gene ID" value="ENSGMOG00000009144.2"/>
</dbReference>
<dbReference type="OMA" id="LTQVYHK"/>
<dbReference type="Pfam" id="PF00079">
    <property type="entry name" value="Serpin"/>
    <property type="match status" value="1"/>
</dbReference>
<dbReference type="InterPro" id="IPR023795">
    <property type="entry name" value="Serpin_CS"/>
</dbReference>
<dbReference type="PROSITE" id="PS00284">
    <property type="entry name" value="SERPIN"/>
    <property type="match status" value="1"/>
</dbReference>
<reference evidence="3" key="1">
    <citation type="submission" date="2025-08" db="UniProtKB">
        <authorList>
            <consortium name="Ensembl"/>
        </authorList>
    </citation>
    <scope>IDENTIFICATION</scope>
</reference>
<dbReference type="OrthoDB" id="10063692at2759"/>
<dbReference type="Gene3D" id="2.30.39.10">
    <property type="entry name" value="Alpha-1-antitrypsin, domain 1"/>
    <property type="match status" value="1"/>
</dbReference>
<name>A0A8C4Z902_GADMO</name>
<dbReference type="PANTHER" id="PTHR11461">
    <property type="entry name" value="SERINE PROTEASE INHIBITOR, SERPIN"/>
    <property type="match status" value="1"/>
</dbReference>
<dbReference type="GO" id="GO:0005615">
    <property type="term" value="C:extracellular space"/>
    <property type="evidence" value="ECO:0007669"/>
    <property type="project" value="InterPro"/>
</dbReference>
<accession>A0A8C4Z902</accession>
<dbReference type="SUPFAM" id="SSF56574">
    <property type="entry name" value="Serpins"/>
    <property type="match status" value="1"/>
</dbReference>
<sequence>MDWIPVKVLNIHRMLPLSGKKMSGGLWILGAIAALLSVHLASSQELTTGNAVFATRLYRAVSSRTDDNVLLSPYTVSAAVAMLASGCEGATRQQLLSASSLGHLEPTDIPGLFQALQNSITVEGGFPLQQGLAVFPSTAYTLAPSYQELVETQFRGKAQGLSYTSRMEAMHSINSWALSQTADQVKDVVGSLDAETKLLLVSVAYYQTQFSFLFNASITQDERFYVNRYQIVQVPMMFHSGKHHLAYDPSLKLGLLKLPMAGGVAMLVMLPDENISVTSVEEEFTAERFQGWLLKLKRTRLEVQLPRFLMESSSNLQDVLKQMKVTDVFQDGADLSGMTTDEGIQLTQVYHKAAITVDESGPVTGRSPMEIFNSPPPRLTINRPFLFIIYHEKTGSILHMGRVVDPRQT</sequence>
<protein>
    <submittedName>
        <fullName evidence="3">Serpin peptidase inhibitor, clade A (alpha-1 antiproteinase, antitrypsin), member 10a</fullName>
    </submittedName>
</protein>
<organism evidence="3 4">
    <name type="scientific">Gadus morhua</name>
    <name type="common">Atlantic cod</name>
    <dbReference type="NCBI Taxonomy" id="8049"/>
    <lineage>
        <taxon>Eukaryota</taxon>
        <taxon>Metazoa</taxon>
        <taxon>Chordata</taxon>
        <taxon>Craniata</taxon>
        <taxon>Vertebrata</taxon>
        <taxon>Euteleostomi</taxon>
        <taxon>Actinopterygii</taxon>
        <taxon>Neopterygii</taxon>
        <taxon>Teleostei</taxon>
        <taxon>Neoteleostei</taxon>
        <taxon>Acanthomorphata</taxon>
        <taxon>Zeiogadaria</taxon>
        <taxon>Gadariae</taxon>
        <taxon>Gadiformes</taxon>
        <taxon>Gadoidei</taxon>
        <taxon>Gadidae</taxon>
        <taxon>Gadus</taxon>
    </lineage>
</organism>
<dbReference type="GeneID" id="115534600"/>
<dbReference type="InterPro" id="IPR000215">
    <property type="entry name" value="Serpin_fam"/>
</dbReference>
<dbReference type="PANTHER" id="PTHR11461:SF191">
    <property type="entry name" value="PROTEIN Z-DEPENDENT PROTEASE INHIBITOR"/>
    <property type="match status" value="1"/>
</dbReference>
<dbReference type="GO" id="GO:0004867">
    <property type="term" value="F:serine-type endopeptidase inhibitor activity"/>
    <property type="evidence" value="ECO:0007669"/>
    <property type="project" value="InterPro"/>
</dbReference>
<evidence type="ECO:0000313" key="4">
    <source>
        <dbReference type="Proteomes" id="UP000694546"/>
    </source>
</evidence>
<dbReference type="Gene3D" id="2.10.310.10">
    <property type="entry name" value="Serpins superfamily"/>
    <property type="match status" value="1"/>
</dbReference>
<dbReference type="Gene3D" id="3.30.497.10">
    <property type="entry name" value="Antithrombin, subunit I, domain 2"/>
    <property type="match status" value="1"/>
</dbReference>
<dbReference type="AlphaFoldDB" id="A0A8C4Z902"/>
<keyword evidence="4" id="KW-1185">Reference proteome</keyword>
<evidence type="ECO:0000313" key="3">
    <source>
        <dbReference type="Ensembl" id="ENSGMOP00000009776.2"/>
    </source>
</evidence>
<dbReference type="InterPro" id="IPR042185">
    <property type="entry name" value="Serpin_sf_2"/>
</dbReference>